<keyword evidence="2" id="KW-1133">Transmembrane helix</keyword>
<reference evidence="5" key="1">
    <citation type="submission" date="2017-10" db="EMBL/GenBank/DDBJ databases">
        <title>Rapid genome shrinkage in a self-fertile nematode reveals novel sperm competition proteins.</title>
        <authorList>
            <person name="Yin D."/>
            <person name="Schwarz E.M."/>
            <person name="Thomas C.G."/>
            <person name="Felde R.L."/>
            <person name="Korf I.F."/>
            <person name="Cutter A.D."/>
            <person name="Schartner C.M."/>
            <person name="Ralston E.J."/>
            <person name="Meyer B.J."/>
            <person name="Haag E.S."/>
        </authorList>
    </citation>
    <scope>NUCLEOTIDE SEQUENCE [LARGE SCALE GENOMIC DNA]</scope>
    <source>
        <strain evidence="5">JU1422</strain>
    </source>
</reference>
<evidence type="ECO:0000256" key="2">
    <source>
        <dbReference type="SAM" id="Phobius"/>
    </source>
</evidence>
<evidence type="ECO:0008006" key="6">
    <source>
        <dbReference type="Google" id="ProtNLM"/>
    </source>
</evidence>
<keyword evidence="3" id="KW-0732">Signal</keyword>
<feature type="transmembrane region" description="Helical" evidence="2">
    <location>
        <begin position="33"/>
        <end position="54"/>
    </location>
</feature>
<keyword evidence="2" id="KW-0812">Transmembrane</keyword>
<evidence type="ECO:0000313" key="5">
    <source>
        <dbReference type="Proteomes" id="UP000230233"/>
    </source>
</evidence>
<protein>
    <recommendedName>
        <fullName evidence="6">Neurotransmitter-gated ion-channel transmembrane domain-containing protein</fullName>
    </recommendedName>
</protein>
<dbReference type="Proteomes" id="UP000230233">
    <property type="component" value="Chromosome II"/>
</dbReference>
<keyword evidence="2" id="KW-0472">Membrane</keyword>
<name>A0A2G5V3B0_9PELO</name>
<keyword evidence="5" id="KW-1185">Reference proteome</keyword>
<gene>
    <name evidence="4" type="primary">Cnig_chr_II.g5983</name>
    <name evidence="4" type="ORF">B9Z55_005983</name>
</gene>
<proteinExistence type="predicted"/>
<dbReference type="AlphaFoldDB" id="A0A2G5V3B0"/>
<evidence type="ECO:0000313" key="4">
    <source>
        <dbReference type="EMBL" id="PIC46220.1"/>
    </source>
</evidence>
<evidence type="ECO:0000256" key="3">
    <source>
        <dbReference type="SAM" id="SignalP"/>
    </source>
</evidence>
<sequence>MNILLILLIFLLPISSKADFKSDKNRVCILTVYSTSVLFVVSLLTFISTLISFLKNRKLRQFKLSDPETHIYYKDKGRTPKLRRKVLEAMDKGGSVYKKPKKASKSENESKSVNTDSHSSGLLVPASKERL</sequence>
<comment type="caution">
    <text evidence="4">The sequence shown here is derived from an EMBL/GenBank/DDBJ whole genome shotgun (WGS) entry which is preliminary data.</text>
</comment>
<evidence type="ECO:0000256" key="1">
    <source>
        <dbReference type="SAM" id="MobiDB-lite"/>
    </source>
</evidence>
<dbReference type="OrthoDB" id="5897305at2759"/>
<feature type="region of interest" description="Disordered" evidence="1">
    <location>
        <begin position="89"/>
        <end position="131"/>
    </location>
</feature>
<dbReference type="EMBL" id="PDUG01000002">
    <property type="protein sequence ID" value="PIC46220.1"/>
    <property type="molecule type" value="Genomic_DNA"/>
</dbReference>
<accession>A0A2G5V3B0</accession>
<organism evidence="4 5">
    <name type="scientific">Caenorhabditis nigoni</name>
    <dbReference type="NCBI Taxonomy" id="1611254"/>
    <lineage>
        <taxon>Eukaryota</taxon>
        <taxon>Metazoa</taxon>
        <taxon>Ecdysozoa</taxon>
        <taxon>Nematoda</taxon>
        <taxon>Chromadorea</taxon>
        <taxon>Rhabditida</taxon>
        <taxon>Rhabditina</taxon>
        <taxon>Rhabditomorpha</taxon>
        <taxon>Rhabditoidea</taxon>
        <taxon>Rhabditidae</taxon>
        <taxon>Peloderinae</taxon>
        <taxon>Caenorhabditis</taxon>
    </lineage>
</organism>
<feature type="signal peptide" evidence="3">
    <location>
        <begin position="1"/>
        <end position="18"/>
    </location>
</feature>
<feature type="chain" id="PRO_5013781328" description="Neurotransmitter-gated ion-channel transmembrane domain-containing protein" evidence="3">
    <location>
        <begin position="19"/>
        <end position="131"/>
    </location>
</feature>